<evidence type="ECO:0000313" key="3">
    <source>
        <dbReference type="Proteomes" id="UP001341840"/>
    </source>
</evidence>
<proteinExistence type="predicted"/>
<reference evidence="2 3" key="1">
    <citation type="journal article" date="2023" name="Plants (Basel)">
        <title>Bridging the Gap: Combining Genomics and Transcriptomics Approaches to Understand Stylosanthes scabra, an Orphan Legume from the Brazilian Caatinga.</title>
        <authorList>
            <person name="Ferreira-Neto J.R.C."/>
            <person name="da Silva M.D."/>
            <person name="Binneck E."/>
            <person name="de Melo N.F."/>
            <person name="da Silva R.H."/>
            <person name="de Melo A.L.T.M."/>
            <person name="Pandolfi V."/>
            <person name="Bustamante F.O."/>
            <person name="Brasileiro-Vidal A.C."/>
            <person name="Benko-Iseppon A.M."/>
        </authorList>
    </citation>
    <scope>NUCLEOTIDE SEQUENCE [LARGE SCALE GENOMIC DNA]</scope>
    <source>
        <tissue evidence="2">Leaves</tissue>
    </source>
</reference>
<dbReference type="EMBL" id="JASCZI010212894">
    <property type="protein sequence ID" value="MED6200510.1"/>
    <property type="molecule type" value="Genomic_DNA"/>
</dbReference>
<evidence type="ECO:0000256" key="1">
    <source>
        <dbReference type="SAM" id="MobiDB-lite"/>
    </source>
</evidence>
<accession>A0ABU6XU24</accession>
<name>A0ABU6XU24_9FABA</name>
<gene>
    <name evidence="2" type="ORF">PIB30_085826</name>
</gene>
<sequence length="244" mass="27333">MRRNLFNENIVVGSTPYSSSTLSSITPTSIQDGEIGGTSQNPAHTPTQQTIPMPNAETETPTQIEAAEPAAVEPSKEGEFAYQVFSNEEVELMVWNLLTKEKPLIDDESYKYWGTTSLFMRSVIYKMSGSVKLYICSRRCTMIGKSTGSCETLLTVTGSNLVSMRQRFRRLVLPRWWLGELSTKLDQNDFGIPYTPAILHGTDNISLLDMRSTCTGSNDNRMTEVVITKIKKTGRNRNTIYHKG</sequence>
<feature type="region of interest" description="Disordered" evidence="1">
    <location>
        <begin position="32"/>
        <end position="54"/>
    </location>
</feature>
<comment type="caution">
    <text evidence="2">The sequence shown here is derived from an EMBL/GenBank/DDBJ whole genome shotgun (WGS) entry which is preliminary data.</text>
</comment>
<dbReference type="Proteomes" id="UP001341840">
    <property type="component" value="Unassembled WGS sequence"/>
</dbReference>
<organism evidence="2 3">
    <name type="scientific">Stylosanthes scabra</name>
    <dbReference type="NCBI Taxonomy" id="79078"/>
    <lineage>
        <taxon>Eukaryota</taxon>
        <taxon>Viridiplantae</taxon>
        <taxon>Streptophyta</taxon>
        <taxon>Embryophyta</taxon>
        <taxon>Tracheophyta</taxon>
        <taxon>Spermatophyta</taxon>
        <taxon>Magnoliopsida</taxon>
        <taxon>eudicotyledons</taxon>
        <taxon>Gunneridae</taxon>
        <taxon>Pentapetalae</taxon>
        <taxon>rosids</taxon>
        <taxon>fabids</taxon>
        <taxon>Fabales</taxon>
        <taxon>Fabaceae</taxon>
        <taxon>Papilionoideae</taxon>
        <taxon>50 kb inversion clade</taxon>
        <taxon>dalbergioids sensu lato</taxon>
        <taxon>Dalbergieae</taxon>
        <taxon>Pterocarpus clade</taxon>
        <taxon>Stylosanthes</taxon>
    </lineage>
</organism>
<evidence type="ECO:0000313" key="2">
    <source>
        <dbReference type="EMBL" id="MED6200510.1"/>
    </source>
</evidence>
<keyword evidence="3" id="KW-1185">Reference proteome</keyword>
<protein>
    <submittedName>
        <fullName evidence="2">Uncharacterized protein</fullName>
    </submittedName>
</protein>
<feature type="compositionally biased region" description="Polar residues" evidence="1">
    <location>
        <begin position="37"/>
        <end position="54"/>
    </location>
</feature>